<dbReference type="GeneID" id="9347915"/>
<dbReference type="HOGENOM" id="CLU_1821014_0_0_2"/>
<dbReference type="Proteomes" id="UP000000391">
    <property type="component" value="Chromosome"/>
</dbReference>
<gene>
    <name evidence="1" type="ordered locus">Metev_2251</name>
</gene>
<dbReference type="KEGG" id="mev:Metev_2251"/>
<dbReference type="EMBL" id="CP002069">
    <property type="protein sequence ID" value="ADI75072.1"/>
    <property type="molecule type" value="Genomic_DNA"/>
</dbReference>
<name>D7EBV0_METEZ</name>
<evidence type="ECO:0000313" key="1">
    <source>
        <dbReference type="EMBL" id="ADI75072.1"/>
    </source>
</evidence>
<protein>
    <recommendedName>
        <fullName evidence="3">PD-(D/E)XK endonuclease-like domain-containing protein</fullName>
    </recommendedName>
</protein>
<evidence type="ECO:0008006" key="3">
    <source>
        <dbReference type="Google" id="ProtNLM"/>
    </source>
</evidence>
<keyword evidence="2" id="KW-1185">Reference proteome</keyword>
<dbReference type="STRING" id="644295.Metev_2251"/>
<evidence type="ECO:0000313" key="2">
    <source>
        <dbReference type="Proteomes" id="UP000000391"/>
    </source>
</evidence>
<reference evidence="1 2" key="1">
    <citation type="submission" date="2010-06" db="EMBL/GenBank/DDBJ databases">
        <title>Complete sequence chromosome of Methanohalobium evestigatum Z-7303.</title>
        <authorList>
            <consortium name="US DOE Joint Genome Institute"/>
            <person name="Lucas S."/>
            <person name="Copeland A."/>
            <person name="Lapidus A."/>
            <person name="Cheng J.-F."/>
            <person name="Bruce D."/>
            <person name="Goodwin L."/>
            <person name="Pitluck S."/>
            <person name="Saunders E."/>
            <person name="Detter J.C."/>
            <person name="Han C."/>
            <person name="Tapia R."/>
            <person name="Land M."/>
            <person name="Hauser L."/>
            <person name="Kyrpides N."/>
            <person name="Mikhailova N."/>
            <person name="Sieprawska-Lupa M."/>
            <person name="Whitman W.B."/>
            <person name="Anderson I."/>
            <person name="Woyke T."/>
        </authorList>
    </citation>
    <scope>NUCLEOTIDE SEQUENCE [LARGE SCALE GENOMIC DNA]</scope>
    <source>
        <strain evidence="2">ATCC BAA-1072 / DSM 3721 / NBRC 107634 / OCM 161 / Z-7303</strain>
    </source>
</reference>
<sequence length="141" mass="16341">MSPQNRTKENVSELKLYLRCPRQVYFVNHGYELLPDITCSYIENLLIKELGFKYPESIKHTSKDDDIDKILETEFYNTAENLEDIYPDELIINVSSELVETAKNNVYKHLETIATNLNSTISYHGKNLLLEQITPCELPLS</sequence>
<organism evidence="1 2">
    <name type="scientific">Methanohalobium evestigatum (strain ATCC BAA-1072 / DSM 3721 / NBRC 107634 / OCM 161 / Z-7303)</name>
    <dbReference type="NCBI Taxonomy" id="644295"/>
    <lineage>
        <taxon>Archaea</taxon>
        <taxon>Methanobacteriati</taxon>
        <taxon>Methanobacteriota</taxon>
        <taxon>Stenosarchaea group</taxon>
        <taxon>Methanomicrobia</taxon>
        <taxon>Methanosarcinales</taxon>
        <taxon>Methanosarcinaceae</taxon>
        <taxon>Methanohalobium</taxon>
    </lineage>
</organism>
<dbReference type="AlphaFoldDB" id="D7EBV0"/>
<dbReference type="OrthoDB" id="26676at2157"/>
<dbReference type="RefSeq" id="WP_013195637.1">
    <property type="nucleotide sequence ID" value="NC_014253.1"/>
</dbReference>
<proteinExistence type="predicted"/>
<accession>D7EBV0</accession>